<dbReference type="AlphaFoldDB" id="A0A3N4KAJ9"/>
<proteinExistence type="predicted"/>
<dbReference type="Gene3D" id="3.30.420.10">
    <property type="entry name" value="Ribonuclease H-like superfamily/Ribonuclease H"/>
    <property type="match status" value="1"/>
</dbReference>
<dbReference type="EMBL" id="ML119311">
    <property type="protein sequence ID" value="RPB06498.1"/>
    <property type="molecule type" value="Genomic_DNA"/>
</dbReference>
<dbReference type="STRING" id="1392247.A0A3N4KAJ9"/>
<evidence type="ECO:0000313" key="2">
    <source>
        <dbReference type="Proteomes" id="UP000277580"/>
    </source>
</evidence>
<evidence type="ECO:0000313" key="1">
    <source>
        <dbReference type="EMBL" id="RPB06498.1"/>
    </source>
</evidence>
<organism evidence="1 2">
    <name type="scientific">Morchella conica CCBAS932</name>
    <dbReference type="NCBI Taxonomy" id="1392247"/>
    <lineage>
        <taxon>Eukaryota</taxon>
        <taxon>Fungi</taxon>
        <taxon>Dikarya</taxon>
        <taxon>Ascomycota</taxon>
        <taxon>Pezizomycotina</taxon>
        <taxon>Pezizomycetes</taxon>
        <taxon>Pezizales</taxon>
        <taxon>Morchellaceae</taxon>
        <taxon>Morchella</taxon>
    </lineage>
</organism>
<keyword evidence="2" id="KW-1185">Reference proteome</keyword>
<feature type="non-terminal residue" evidence="1">
    <location>
        <position position="1"/>
    </location>
</feature>
<protein>
    <recommendedName>
        <fullName evidence="3">Tc1-like transposase DDE domain-containing protein</fullName>
    </recommendedName>
</protein>
<dbReference type="OrthoDB" id="5410741at2759"/>
<name>A0A3N4KAJ9_9PEZI</name>
<gene>
    <name evidence="1" type="ORF">P167DRAFT_497550</name>
</gene>
<dbReference type="GO" id="GO:0003676">
    <property type="term" value="F:nucleic acid binding"/>
    <property type="evidence" value="ECO:0007669"/>
    <property type="project" value="InterPro"/>
</dbReference>
<accession>A0A3N4KAJ9</accession>
<dbReference type="InParanoid" id="A0A3N4KAJ9"/>
<sequence>PACSPDLKPIENVWGLLKGRIENKPRPTSAEGMKQMVLEEWHRITRNEILGYIDTMPDRIEEVIANNGRHTKW</sequence>
<reference evidence="1 2" key="1">
    <citation type="journal article" date="2018" name="Nat. Ecol. Evol.">
        <title>Pezizomycetes genomes reveal the molecular basis of ectomycorrhizal truffle lifestyle.</title>
        <authorList>
            <person name="Murat C."/>
            <person name="Payen T."/>
            <person name="Noel B."/>
            <person name="Kuo A."/>
            <person name="Morin E."/>
            <person name="Chen J."/>
            <person name="Kohler A."/>
            <person name="Krizsan K."/>
            <person name="Balestrini R."/>
            <person name="Da Silva C."/>
            <person name="Montanini B."/>
            <person name="Hainaut M."/>
            <person name="Levati E."/>
            <person name="Barry K.W."/>
            <person name="Belfiori B."/>
            <person name="Cichocki N."/>
            <person name="Clum A."/>
            <person name="Dockter R.B."/>
            <person name="Fauchery L."/>
            <person name="Guy J."/>
            <person name="Iotti M."/>
            <person name="Le Tacon F."/>
            <person name="Lindquist E.A."/>
            <person name="Lipzen A."/>
            <person name="Malagnac F."/>
            <person name="Mello A."/>
            <person name="Molinier V."/>
            <person name="Miyauchi S."/>
            <person name="Poulain J."/>
            <person name="Riccioni C."/>
            <person name="Rubini A."/>
            <person name="Sitrit Y."/>
            <person name="Splivallo R."/>
            <person name="Traeger S."/>
            <person name="Wang M."/>
            <person name="Zifcakova L."/>
            <person name="Wipf D."/>
            <person name="Zambonelli A."/>
            <person name="Paolocci F."/>
            <person name="Nowrousian M."/>
            <person name="Ottonello S."/>
            <person name="Baldrian P."/>
            <person name="Spatafora J.W."/>
            <person name="Henrissat B."/>
            <person name="Nagy L.G."/>
            <person name="Aury J.M."/>
            <person name="Wincker P."/>
            <person name="Grigoriev I.V."/>
            <person name="Bonfante P."/>
            <person name="Martin F.M."/>
        </authorList>
    </citation>
    <scope>NUCLEOTIDE SEQUENCE [LARGE SCALE GENOMIC DNA]</scope>
    <source>
        <strain evidence="1 2">CCBAS932</strain>
    </source>
</reference>
<evidence type="ECO:0008006" key="3">
    <source>
        <dbReference type="Google" id="ProtNLM"/>
    </source>
</evidence>
<dbReference type="Proteomes" id="UP000277580">
    <property type="component" value="Unassembled WGS sequence"/>
</dbReference>
<dbReference type="InterPro" id="IPR036397">
    <property type="entry name" value="RNaseH_sf"/>
</dbReference>